<feature type="transmembrane region" description="Helical" evidence="1">
    <location>
        <begin position="227"/>
        <end position="250"/>
    </location>
</feature>
<gene>
    <name evidence="2" type="ORF">cubi_01000</name>
</gene>
<keyword evidence="1" id="KW-0812">Transmembrane</keyword>
<keyword evidence="3" id="KW-1185">Reference proteome</keyword>
<reference evidence="2 3" key="1">
    <citation type="submission" date="2016-10" db="EMBL/GenBank/DDBJ databases">
        <title>Reductive evolution of mitochondrial metabolism and differential evolution of invasion-related proteins in Cryptosporidium.</title>
        <authorList>
            <person name="Liu S."/>
            <person name="Roellig D.M."/>
            <person name="Guo Y."/>
            <person name="Li N."/>
            <person name="Frace M.A."/>
            <person name="Tang K."/>
            <person name="Zhang L."/>
            <person name="Feng Y."/>
            <person name="Xiao L."/>
        </authorList>
    </citation>
    <scope>NUCLEOTIDE SEQUENCE [LARGE SCALE GENOMIC DNA]</scope>
    <source>
        <strain evidence="2">39726</strain>
    </source>
</reference>
<evidence type="ECO:0000256" key="1">
    <source>
        <dbReference type="SAM" id="Phobius"/>
    </source>
</evidence>
<dbReference type="GeneID" id="39977791"/>
<dbReference type="EMBL" id="LRBP01000039">
    <property type="protein sequence ID" value="OII70855.1"/>
    <property type="molecule type" value="Genomic_DNA"/>
</dbReference>
<evidence type="ECO:0008006" key="4">
    <source>
        <dbReference type="Google" id="ProtNLM"/>
    </source>
</evidence>
<dbReference type="VEuPathDB" id="CryptoDB:cubi_01000"/>
<dbReference type="RefSeq" id="XP_028872963.1">
    <property type="nucleotide sequence ID" value="XM_029018012.1"/>
</dbReference>
<sequence length="325" mass="37491">MMASRKQEEVLVIYIKSVIQFICSLCVIITIFKKDWISGQNTISESSVIVLLDEFCIRNLILPLSRQSWQESDVGKGFNLSELNNSLSQARAGSSNIFENNSGEALDYETVNSSMLRHKKLYNQLNLNSDTENDNKVFQQILPNEHKSSIEGKKKRLKNVLKKSGFHLSSFDQIQYCISHKSNKLVKDWYIHPNYLSFLILLIVLVSVIFSLNLIKMKNKWSPYELLIPFLDFLVFSISLVSLAQILHILTPLLTYLQKQNFMAFFSTNFFICSASIGGFFIIFALSIGIIHYRYESHMNLKRFEDHIENLQSFSSFIHLISNSN</sequence>
<comment type="caution">
    <text evidence="2">The sequence shown here is derived from an EMBL/GenBank/DDBJ whole genome shotgun (WGS) entry which is preliminary data.</text>
</comment>
<dbReference type="Proteomes" id="UP000186176">
    <property type="component" value="Unassembled WGS sequence"/>
</dbReference>
<organism evidence="2 3">
    <name type="scientific">Cryptosporidium ubiquitum</name>
    <dbReference type="NCBI Taxonomy" id="857276"/>
    <lineage>
        <taxon>Eukaryota</taxon>
        <taxon>Sar</taxon>
        <taxon>Alveolata</taxon>
        <taxon>Apicomplexa</taxon>
        <taxon>Conoidasida</taxon>
        <taxon>Coccidia</taxon>
        <taxon>Eucoccidiorida</taxon>
        <taxon>Eimeriorina</taxon>
        <taxon>Cryptosporidiidae</taxon>
        <taxon>Cryptosporidium</taxon>
    </lineage>
</organism>
<feature type="transmembrane region" description="Helical" evidence="1">
    <location>
        <begin position="12"/>
        <end position="32"/>
    </location>
</feature>
<feature type="transmembrane region" description="Helical" evidence="1">
    <location>
        <begin position="195"/>
        <end position="215"/>
    </location>
</feature>
<feature type="transmembrane region" description="Helical" evidence="1">
    <location>
        <begin position="262"/>
        <end position="293"/>
    </location>
</feature>
<evidence type="ECO:0000313" key="3">
    <source>
        <dbReference type="Proteomes" id="UP000186176"/>
    </source>
</evidence>
<protein>
    <recommendedName>
        <fullName evidence="4">Transmembrane protein</fullName>
    </recommendedName>
</protein>
<dbReference type="OrthoDB" id="343003at2759"/>
<evidence type="ECO:0000313" key="2">
    <source>
        <dbReference type="EMBL" id="OII70855.1"/>
    </source>
</evidence>
<keyword evidence="1" id="KW-0472">Membrane</keyword>
<keyword evidence="1" id="KW-1133">Transmembrane helix</keyword>
<dbReference type="AlphaFoldDB" id="A0A1J4MA34"/>
<proteinExistence type="predicted"/>
<accession>A0A1J4MA34</accession>
<name>A0A1J4MA34_9CRYT</name>